<feature type="compositionally biased region" description="Basic and acidic residues" evidence="1">
    <location>
        <begin position="256"/>
        <end position="272"/>
    </location>
</feature>
<dbReference type="CDD" id="cd00136">
    <property type="entry name" value="PDZ_canonical"/>
    <property type="match status" value="1"/>
</dbReference>
<keyword evidence="3" id="KW-1185">Reference proteome</keyword>
<evidence type="ECO:0000313" key="3">
    <source>
        <dbReference type="Proteomes" id="UP001054902"/>
    </source>
</evidence>
<proteinExistence type="predicted"/>
<feature type="compositionally biased region" description="Basic and acidic residues" evidence="1">
    <location>
        <begin position="1"/>
        <end position="14"/>
    </location>
</feature>
<sequence>MDSSHSNEETEGCHDSPFLSSDSAQMLPCNNNAARVTPETIAQEFNYPEQDYEHFSIVPTDIPHQNSDGVRFSLVRRPILRQDAERDETSDKTFDATATYVGADYVQLSSEQRGLVQCAKRKQSNQQSNAKRREKRAKQREQEEEMMKNMDPSELEEYFQAKEAKRVENNAKRRENYAKQRVEYNAKQRENYAHQREEEEEKMKNMDPSELEEYLQAKEAKRVENNAKRREKRAKQREQEEEMMNSMDPSELEEYLQAKEAERNEKRAKQREQEEEMMNSMDPSELEEYLQAKEAKRVENNAKRRENYAKQRVEHNAKQRENYAHQREEEEEKMKNMDPSELEEYLQAKEAKRVENREKRAKQREEEEEMMNSMEPSELEEYLQAKEAKRVEYNAKQRENYAKQREEEEEKMKNMDPSELEEYLQAKEAKRVENNAYLREWRVHQREEEEEMMNSMDPSELEEYLQAKEAKRVENNAKRRENYAKQRVEYNAKRRENYAKQREEEEEMMNSMDPSELEEYLQAKEAYLRECRAKRKAKKKEENAVDENEGIEREPTKNADEIKKSVNKIFTRWNAFLNDLYRSNFALYASFTAENPNLFSTSRALFSSESHNFLTNPTFYISNQGFLCCKGAGPSLLFSSPRKDFGARCRRKDSNGVLVSTELDYRILSTRYLEEQLDAKFIILHQCKSRTNARNIENEIQGRLDRRKFGTENLWRAIDRGNYEKRKGDDTATFTVGLTVLNAVKIRDLIKNGVIVVNKGKWSHSKYQYFHELDNGERQYYKRSNKADDRRFDKIDFGLFTVQTSQEVLRIRVIQTKYCYLEIDEVHDDSPLNGLVRKGDQIRAINGRDMSNSSGRTFVEALQSLRTEKKTITIWRG</sequence>
<evidence type="ECO:0000313" key="2">
    <source>
        <dbReference type="EMBL" id="GFH48369.1"/>
    </source>
</evidence>
<feature type="compositionally biased region" description="Basic and acidic residues" evidence="1">
    <location>
        <begin position="215"/>
        <end position="228"/>
    </location>
</feature>
<feature type="compositionally biased region" description="Basic and acidic residues" evidence="1">
    <location>
        <begin position="346"/>
        <end position="358"/>
    </location>
</feature>
<feature type="region of interest" description="Disordered" evidence="1">
    <location>
        <begin position="167"/>
        <end position="380"/>
    </location>
</feature>
<feature type="compositionally biased region" description="Basic and acidic residues" evidence="1">
    <location>
        <begin position="167"/>
        <end position="207"/>
    </location>
</feature>
<dbReference type="InterPro" id="IPR036034">
    <property type="entry name" value="PDZ_sf"/>
</dbReference>
<feature type="region of interest" description="Disordered" evidence="1">
    <location>
        <begin position="1"/>
        <end position="26"/>
    </location>
</feature>
<organism evidence="2 3">
    <name type="scientific">Chaetoceros tenuissimus</name>
    <dbReference type="NCBI Taxonomy" id="426638"/>
    <lineage>
        <taxon>Eukaryota</taxon>
        <taxon>Sar</taxon>
        <taxon>Stramenopiles</taxon>
        <taxon>Ochrophyta</taxon>
        <taxon>Bacillariophyta</taxon>
        <taxon>Coscinodiscophyceae</taxon>
        <taxon>Chaetocerotophycidae</taxon>
        <taxon>Chaetocerotales</taxon>
        <taxon>Chaetocerotaceae</taxon>
        <taxon>Chaetoceros</taxon>
    </lineage>
</organism>
<gene>
    <name evidence="2" type="ORF">CTEN210_04845</name>
</gene>
<evidence type="ECO:0008006" key="4">
    <source>
        <dbReference type="Google" id="ProtNLM"/>
    </source>
</evidence>
<feature type="compositionally biased region" description="Basic and acidic residues" evidence="1">
    <location>
        <begin position="290"/>
        <end position="338"/>
    </location>
</feature>
<accession>A0AAD3CME5</accession>
<protein>
    <recommendedName>
        <fullName evidence="4">PDZ domain-containing protein</fullName>
    </recommendedName>
</protein>
<dbReference type="SUPFAM" id="SSF50156">
    <property type="entry name" value="PDZ domain-like"/>
    <property type="match status" value="1"/>
</dbReference>
<name>A0AAD3CME5_9STRA</name>
<reference evidence="2 3" key="1">
    <citation type="journal article" date="2021" name="Sci. Rep.">
        <title>The genome of the diatom Chaetoceros tenuissimus carries an ancient integrated fragment of an extant virus.</title>
        <authorList>
            <person name="Hongo Y."/>
            <person name="Kimura K."/>
            <person name="Takaki Y."/>
            <person name="Yoshida Y."/>
            <person name="Baba S."/>
            <person name="Kobayashi G."/>
            <person name="Nagasaki K."/>
            <person name="Hano T."/>
            <person name="Tomaru Y."/>
        </authorList>
    </citation>
    <scope>NUCLEOTIDE SEQUENCE [LARGE SCALE GENOMIC DNA]</scope>
    <source>
        <strain evidence="2 3">NIES-3715</strain>
    </source>
</reference>
<comment type="caution">
    <text evidence="2">The sequence shown here is derived from an EMBL/GenBank/DDBJ whole genome shotgun (WGS) entry which is preliminary data.</text>
</comment>
<feature type="compositionally biased region" description="Basic and acidic residues" evidence="1">
    <location>
        <begin position="139"/>
        <end position="148"/>
    </location>
</feature>
<dbReference type="AlphaFoldDB" id="A0AAD3CME5"/>
<evidence type="ECO:0000256" key="1">
    <source>
        <dbReference type="SAM" id="MobiDB-lite"/>
    </source>
</evidence>
<dbReference type="Gene3D" id="2.30.42.10">
    <property type="match status" value="1"/>
</dbReference>
<dbReference type="EMBL" id="BLLK01000027">
    <property type="protein sequence ID" value="GFH48369.1"/>
    <property type="molecule type" value="Genomic_DNA"/>
</dbReference>
<feature type="region of interest" description="Disordered" evidence="1">
    <location>
        <begin position="118"/>
        <end position="154"/>
    </location>
</feature>
<dbReference type="Proteomes" id="UP001054902">
    <property type="component" value="Unassembled WGS sequence"/>
</dbReference>